<accession>A0AA92W220</accession>
<proteinExistence type="predicted"/>
<evidence type="ECO:0000256" key="1">
    <source>
        <dbReference type="ARBA" id="ARBA00004613"/>
    </source>
</evidence>
<sequence>MNDLKMYLRTQARNCFLHIMGFFKEPQPGIHILNGHRIAKENEPSTFRKMLEELSQKVEFIRFEEAVEKIHHHEMPSKPLVAFSFDDGFLEDYEIFAPILEEFGTNAAFFINPNYTEGSQEYINHFNDCIVMTPKKKPMRWEQIIDLHKRGHIIGAHTMDHYMINSTDRKELEYQIVECKKIIEDKLGCTCKYFAFPYGKLSQANNLSIDIACKTYQYVFAQSVYKKYFSFDGKVINRRHFEPFWPIRHMYYFLGCKKKYEL</sequence>
<dbReference type="Gene3D" id="3.20.20.370">
    <property type="entry name" value="Glycoside hydrolase/deacetylase"/>
    <property type="match status" value="1"/>
</dbReference>
<dbReference type="AlphaFoldDB" id="A0AA92W220"/>
<dbReference type="GO" id="GO:0016810">
    <property type="term" value="F:hydrolase activity, acting on carbon-nitrogen (but not peptide) bonds"/>
    <property type="evidence" value="ECO:0007669"/>
    <property type="project" value="InterPro"/>
</dbReference>
<dbReference type="PANTHER" id="PTHR34216:SF3">
    <property type="entry name" value="POLY-BETA-1,6-N-ACETYL-D-GLUCOSAMINE N-DEACETYLASE"/>
    <property type="match status" value="1"/>
</dbReference>
<reference evidence="4 5" key="1">
    <citation type="submission" date="2018-08" db="EMBL/GenBank/DDBJ databases">
        <title>A genome reference for cultivated species of the human gut microbiota.</title>
        <authorList>
            <person name="Zou Y."/>
            <person name="Xue W."/>
            <person name="Luo G."/>
        </authorList>
    </citation>
    <scope>NUCLEOTIDE SEQUENCE [LARGE SCALE GENOMIC DNA]</scope>
    <source>
        <strain evidence="4 5">AF22-1</strain>
    </source>
</reference>
<dbReference type="Proteomes" id="UP000286113">
    <property type="component" value="Unassembled WGS sequence"/>
</dbReference>
<evidence type="ECO:0000313" key="5">
    <source>
        <dbReference type="Proteomes" id="UP000286113"/>
    </source>
</evidence>
<comment type="subcellular location">
    <subcellularLocation>
        <location evidence="1">Secreted</location>
    </subcellularLocation>
</comment>
<dbReference type="SUPFAM" id="SSF88713">
    <property type="entry name" value="Glycoside hydrolase/deacetylase"/>
    <property type="match status" value="1"/>
</dbReference>
<evidence type="ECO:0000259" key="3">
    <source>
        <dbReference type="PROSITE" id="PS51677"/>
    </source>
</evidence>
<keyword evidence="2" id="KW-0732">Signal</keyword>
<feature type="domain" description="NodB homology" evidence="3">
    <location>
        <begin position="79"/>
        <end position="262"/>
    </location>
</feature>
<organism evidence="4 5">
    <name type="scientific">Segatella copri</name>
    <dbReference type="NCBI Taxonomy" id="165179"/>
    <lineage>
        <taxon>Bacteria</taxon>
        <taxon>Pseudomonadati</taxon>
        <taxon>Bacteroidota</taxon>
        <taxon>Bacteroidia</taxon>
        <taxon>Bacteroidales</taxon>
        <taxon>Prevotellaceae</taxon>
        <taxon>Segatella</taxon>
    </lineage>
</organism>
<dbReference type="CDD" id="cd10918">
    <property type="entry name" value="CE4_NodB_like_5s_6s"/>
    <property type="match status" value="1"/>
</dbReference>
<protein>
    <submittedName>
        <fullName evidence="4">Polysaccharide deacetylase family protein</fullName>
    </submittedName>
</protein>
<dbReference type="GO" id="GO:0005975">
    <property type="term" value="P:carbohydrate metabolic process"/>
    <property type="evidence" value="ECO:0007669"/>
    <property type="project" value="InterPro"/>
</dbReference>
<evidence type="ECO:0000256" key="2">
    <source>
        <dbReference type="ARBA" id="ARBA00022729"/>
    </source>
</evidence>
<name>A0AA92W220_9BACT</name>
<dbReference type="GO" id="GO:0005576">
    <property type="term" value="C:extracellular region"/>
    <property type="evidence" value="ECO:0007669"/>
    <property type="project" value="UniProtKB-SubCell"/>
</dbReference>
<evidence type="ECO:0000313" key="4">
    <source>
        <dbReference type="EMBL" id="RGS47062.1"/>
    </source>
</evidence>
<dbReference type="Pfam" id="PF01522">
    <property type="entry name" value="Polysacc_deac_1"/>
    <property type="match status" value="1"/>
</dbReference>
<dbReference type="InterPro" id="IPR002509">
    <property type="entry name" value="NODB_dom"/>
</dbReference>
<dbReference type="EMBL" id="QRVN01000014">
    <property type="protein sequence ID" value="RGS47062.1"/>
    <property type="molecule type" value="Genomic_DNA"/>
</dbReference>
<gene>
    <name evidence="4" type="ORF">DWX90_08125</name>
</gene>
<dbReference type="InterPro" id="IPR051398">
    <property type="entry name" value="Polysacch_Deacetylase"/>
</dbReference>
<comment type="caution">
    <text evidence="4">The sequence shown here is derived from an EMBL/GenBank/DDBJ whole genome shotgun (WGS) entry which is preliminary data.</text>
</comment>
<dbReference type="InterPro" id="IPR011330">
    <property type="entry name" value="Glyco_hydro/deAcase_b/a-brl"/>
</dbReference>
<dbReference type="PANTHER" id="PTHR34216">
    <property type="match status" value="1"/>
</dbReference>
<dbReference type="PROSITE" id="PS51677">
    <property type="entry name" value="NODB"/>
    <property type="match status" value="1"/>
</dbReference>